<reference evidence="3" key="1">
    <citation type="journal article" date="2015" name="Proc. Natl. Acad. Sci. U.S.A.">
        <title>Networks of energetic and metabolic interactions define dynamics in microbial communities.</title>
        <authorList>
            <person name="Embree M."/>
            <person name="Liu J.K."/>
            <person name="Al-Bassam M.M."/>
            <person name="Zengler K."/>
        </authorList>
    </citation>
    <scope>NUCLEOTIDE SEQUENCE</scope>
</reference>
<evidence type="ECO:0000259" key="2">
    <source>
        <dbReference type="Pfam" id="PF00535"/>
    </source>
</evidence>
<dbReference type="InterPro" id="IPR029044">
    <property type="entry name" value="Nucleotide-diphossugar_trans"/>
</dbReference>
<name>A0A0W8FSR1_9ZZZZ</name>
<dbReference type="Gene3D" id="3.90.550.10">
    <property type="entry name" value="Spore Coat Polysaccharide Biosynthesis Protein SpsA, Chain A"/>
    <property type="match status" value="1"/>
</dbReference>
<keyword evidence="3" id="KW-0808">Transferase</keyword>
<dbReference type="CDD" id="cd00761">
    <property type="entry name" value="Glyco_tranf_GTA_type"/>
    <property type="match status" value="1"/>
</dbReference>
<dbReference type="Pfam" id="PF00535">
    <property type="entry name" value="Glycos_transf_2"/>
    <property type="match status" value="1"/>
</dbReference>
<dbReference type="AlphaFoldDB" id="A0A0W8FSR1"/>
<sequence length="282" mass="32853">MLTVITPVYNGADFVERCYNNLLAQTFTDWEWVVVDDGSTDDTAKHVRMIDDDRVRLISYTPNKGRGHARNLAVNESRGEWVVIWDVDDLNFPERLKTIENARLQNYDFFCSYAVVVDNSMQIKGTRGFHEPSGCLPRGFVHPTLAMKKEVAQNIKYKVTKGVGGPAEDAKILWTLPIKYRGLWFEDALVIYQEEKNANLKKAIYTNIAHLQTLKELKRKGLIKSGNKYYFSLVKYFIKIFILVIIQVRPKLYWKFIKFRDYGKLKKGWVLSPEKINFIKKQ</sequence>
<keyword evidence="1" id="KW-0812">Transmembrane</keyword>
<dbReference type="EMBL" id="LNQE01000877">
    <property type="protein sequence ID" value="KUG23930.1"/>
    <property type="molecule type" value="Genomic_DNA"/>
</dbReference>
<dbReference type="PANTHER" id="PTHR43685">
    <property type="entry name" value="GLYCOSYLTRANSFERASE"/>
    <property type="match status" value="1"/>
</dbReference>
<dbReference type="SUPFAM" id="SSF53448">
    <property type="entry name" value="Nucleotide-diphospho-sugar transferases"/>
    <property type="match status" value="1"/>
</dbReference>
<gene>
    <name evidence="3" type="ORF">ASZ90_006258</name>
</gene>
<evidence type="ECO:0000313" key="3">
    <source>
        <dbReference type="EMBL" id="KUG23930.1"/>
    </source>
</evidence>
<keyword evidence="1" id="KW-0472">Membrane</keyword>
<dbReference type="InterPro" id="IPR001173">
    <property type="entry name" value="Glyco_trans_2-like"/>
</dbReference>
<dbReference type="InterPro" id="IPR050834">
    <property type="entry name" value="Glycosyltransf_2"/>
</dbReference>
<dbReference type="PANTHER" id="PTHR43685:SF2">
    <property type="entry name" value="GLYCOSYLTRANSFERASE 2-LIKE DOMAIN-CONTAINING PROTEIN"/>
    <property type="match status" value="1"/>
</dbReference>
<feature type="transmembrane region" description="Helical" evidence="1">
    <location>
        <begin position="229"/>
        <end position="248"/>
    </location>
</feature>
<feature type="domain" description="Glycosyltransferase 2-like" evidence="2">
    <location>
        <begin position="3"/>
        <end position="111"/>
    </location>
</feature>
<proteinExistence type="predicted"/>
<evidence type="ECO:0000256" key="1">
    <source>
        <dbReference type="SAM" id="Phobius"/>
    </source>
</evidence>
<comment type="caution">
    <text evidence="3">The sequence shown here is derived from an EMBL/GenBank/DDBJ whole genome shotgun (WGS) entry which is preliminary data.</text>
</comment>
<protein>
    <submittedName>
        <fullName evidence="3">Glycosyltransferase</fullName>
    </submittedName>
</protein>
<organism evidence="3">
    <name type="scientific">hydrocarbon metagenome</name>
    <dbReference type="NCBI Taxonomy" id="938273"/>
    <lineage>
        <taxon>unclassified sequences</taxon>
        <taxon>metagenomes</taxon>
        <taxon>ecological metagenomes</taxon>
    </lineage>
</organism>
<keyword evidence="1" id="KW-1133">Transmembrane helix</keyword>
<dbReference type="GO" id="GO:0016740">
    <property type="term" value="F:transferase activity"/>
    <property type="evidence" value="ECO:0007669"/>
    <property type="project" value="UniProtKB-KW"/>
</dbReference>
<accession>A0A0W8FSR1</accession>